<proteinExistence type="predicted"/>
<dbReference type="EMBL" id="MW021763">
    <property type="protein sequence ID" value="QPX75170.1"/>
    <property type="molecule type" value="Genomic_DNA"/>
</dbReference>
<protein>
    <submittedName>
        <fullName evidence="1">Uncharacterized protein</fullName>
    </submittedName>
</protein>
<evidence type="ECO:0000313" key="1">
    <source>
        <dbReference type="EMBL" id="QPX75170.1"/>
    </source>
</evidence>
<name>A0A7T3NA55_9CAUD</name>
<sequence>MRGFFIACNMEVDQVTLIRKITMNEYVKKYTPRHDPLQGFERYRKLKTFVRLYKVPLVDIAKLLDVKEQTVRAWHCGSARHQITTENLRTVFDHFGGKNEDGEPNFNPMRDF</sequence>
<reference evidence="1 2" key="1">
    <citation type="submission" date="2020-09" db="EMBL/GenBank/DDBJ databases">
        <authorList>
            <person name="Hogan T.J."/>
            <person name="Wilson M.E."/>
            <person name="Walker J.K."/>
            <person name="Johnson L."/>
            <person name="Sharma R."/>
            <person name="Grose J.H."/>
        </authorList>
    </citation>
    <scope>NUCLEOTIDE SEQUENCE [LARGE SCALE GENOMIC DNA]</scope>
</reference>
<keyword evidence="2" id="KW-1185">Reference proteome</keyword>
<accession>A0A7T3NA55</accession>
<organism evidence="1 2">
    <name type="scientific">Serratia phage vB_SmaS_Bigdog</name>
    <dbReference type="NCBI Taxonomy" id="2777364"/>
    <lineage>
        <taxon>Viruses</taxon>
        <taxon>Duplodnaviria</taxon>
        <taxon>Heunggongvirae</taxon>
        <taxon>Uroviricota</taxon>
        <taxon>Caudoviricetes</taxon>
        <taxon>Bonzeevirus</taxon>
        <taxon>Bonzeevirus bigdog</taxon>
    </lineage>
</organism>
<dbReference type="Proteomes" id="UP000595656">
    <property type="component" value="Segment"/>
</dbReference>
<gene>
    <name evidence="1" type="ORF">BIGDOG_66</name>
</gene>
<evidence type="ECO:0000313" key="2">
    <source>
        <dbReference type="Proteomes" id="UP000595656"/>
    </source>
</evidence>